<protein>
    <submittedName>
        <fullName evidence="2">Uncharacterized protein</fullName>
    </submittedName>
</protein>
<accession>A0A6M3JN15</accession>
<dbReference type="EMBL" id="MT141240">
    <property type="protein sequence ID" value="QJA56826.1"/>
    <property type="molecule type" value="Genomic_DNA"/>
</dbReference>
<name>A0A6M3JN15_9ZZZZ</name>
<dbReference type="AlphaFoldDB" id="A0A6M3JN15"/>
<sequence length="101" mass="12050">MNWQKPELITDRERIAWEVLRKDTRRCWAKVVLWFTFPEFHDFEEINFMSPQKCGYCGHCMDESERQLSLEEYLATSEGDNILDVLCDGEIYAESEGLRCF</sequence>
<dbReference type="EMBL" id="MT141860">
    <property type="protein sequence ID" value="QJA71276.1"/>
    <property type="molecule type" value="Genomic_DNA"/>
</dbReference>
<reference evidence="2" key="1">
    <citation type="submission" date="2020-03" db="EMBL/GenBank/DDBJ databases">
        <title>The deep terrestrial virosphere.</title>
        <authorList>
            <person name="Holmfeldt K."/>
            <person name="Nilsson E."/>
            <person name="Simone D."/>
            <person name="Lopez-Fernandez M."/>
            <person name="Wu X."/>
            <person name="de Brujin I."/>
            <person name="Lundin D."/>
            <person name="Andersson A."/>
            <person name="Bertilsson S."/>
            <person name="Dopson M."/>
        </authorList>
    </citation>
    <scope>NUCLEOTIDE SEQUENCE</scope>
    <source>
        <strain evidence="2">MM415A03300</strain>
        <strain evidence="1">MM415B01784</strain>
    </source>
</reference>
<gene>
    <name evidence="2" type="ORF">MM415A03300_0014</name>
    <name evidence="1" type="ORF">MM415B01784_0016</name>
</gene>
<evidence type="ECO:0000313" key="2">
    <source>
        <dbReference type="EMBL" id="QJA71276.1"/>
    </source>
</evidence>
<proteinExistence type="predicted"/>
<evidence type="ECO:0000313" key="1">
    <source>
        <dbReference type="EMBL" id="QJA56826.1"/>
    </source>
</evidence>
<organism evidence="2">
    <name type="scientific">viral metagenome</name>
    <dbReference type="NCBI Taxonomy" id="1070528"/>
    <lineage>
        <taxon>unclassified sequences</taxon>
        <taxon>metagenomes</taxon>
        <taxon>organismal metagenomes</taxon>
    </lineage>
</organism>